<reference evidence="1 2" key="1">
    <citation type="submission" date="2019-03" db="EMBL/GenBank/DDBJ databases">
        <title>Porphyromonas levii Isolated from the Uterus of Dairy Cows.</title>
        <authorList>
            <person name="Francis A.M."/>
        </authorList>
    </citation>
    <scope>NUCLEOTIDE SEQUENCE [LARGE SCALE GENOMIC DNA]</scope>
    <source>
        <strain evidence="1 2">AF5678</strain>
    </source>
</reference>
<name>A0A4Y8WQE0_9PORP</name>
<dbReference type="InterPro" id="IPR052209">
    <property type="entry name" value="CbiZ"/>
</dbReference>
<evidence type="ECO:0000313" key="2">
    <source>
        <dbReference type="Proteomes" id="UP000297225"/>
    </source>
</evidence>
<organism evidence="1 2">
    <name type="scientific">Porphyromonas levii</name>
    <dbReference type="NCBI Taxonomy" id="28114"/>
    <lineage>
        <taxon>Bacteria</taxon>
        <taxon>Pseudomonadati</taxon>
        <taxon>Bacteroidota</taxon>
        <taxon>Bacteroidia</taxon>
        <taxon>Bacteroidales</taxon>
        <taxon>Porphyromonadaceae</taxon>
        <taxon>Porphyromonas</taxon>
    </lineage>
</organism>
<dbReference type="PANTHER" id="PTHR35336:SF5">
    <property type="entry name" value="ADENOSYLCOBINAMIDE AMIDOHYDROLASE"/>
    <property type="match status" value="1"/>
</dbReference>
<dbReference type="Proteomes" id="UP000297225">
    <property type="component" value="Unassembled WGS sequence"/>
</dbReference>
<dbReference type="STRING" id="1122973.GCA_000379925_00979"/>
<dbReference type="PANTHER" id="PTHR35336">
    <property type="entry name" value="ADENOSYLCOBINAMIDE AMIDOHYDROLASE"/>
    <property type="match status" value="1"/>
</dbReference>
<dbReference type="Pfam" id="PF01955">
    <property type="entry name" value="CbiZ"/>
    <property type="match status" value="1"/>
</dbReference>
<evidence type="ECO:0000313" key="1">
    <source>
        <dbReference type="EMBL" id="TFH96183.1"/>
    </source>
</evidence>
<keyword evidence="2" id="KW-1185">Reference proteome</keyword>
<comment type="caution">
    <text evidence="1">The sequence shown here is derived from an EMBL/GenBank/DDBJ whole genome shotgun (WGS) entry which is preliminary data.</text>
</comment>
<dbReference type="InterPro" id="IPR002808">
    <property type="entry name" value="AdoCbi_amidolase"/>
</dbReference>
<accession>A0A4Y8WQE0</accession>
<dbReference type="OrthoDB" id="9767827at2"/>
<gene>
    <name evidence="1" type="ORF">E4P47_02830</name>
</gene>
<sequence>MVSSAAHNGGSRKDLTHLYNYTYAHSPLVQNKVVCKMESPNLQSHYARLTQELGLPVETTAGMGTAALLEDAALCTSSFENIHLSTIVTAGVDHNGGRAGDPPSYDEFTGENLPPSGTINIMLFIDAHLPAGTAVQAIITATEAKSAALQELQAGSLYSSGIATGSGTDTIMVVTRPDASDTLYDAGHHSRLGSTIGQLVKQAVKQALGHHDNGMTPSRQASLLWQGFRHGITLASLSSESQRLYGDLPGHLQVEQILKDPQILAYCAPLLHLRDQYDWGILNEKQFATVYRQYLHHFCQAYQLPITDNLISALAHLNHR</sequence>
<protein>
    <submittedName>
        <fullName evidence="1">Uncharacterized protein</fullName>
    </submittedName>
</protein>
<dbReference type="EMBL" id="SPNC01000027">
    <property type="protein sequence ID" value="TFH96183.1"/>
    <property type="molecule type" value="Genomic_DNA"/>
</dbReference>
<proteinExistence type="predicted"/>
<dbReference type="AlphaFoldDB" id="A0A4Y8WQE0"/>